<reference evidence="1 2" key="1">
    <citation type="journal article" date="2023" name="Sci. Data">
        <title>Genome assembly of the Korean intertidal mud-creeper Batillaria attramentaria.</title>
        <authorList>
            <person name="Patra A.K."/>
            <person name="Ho P.T."/>
            <person name="Jun S."/>
            <person name="Lee S.J."/>
            <person name="Kim Y."/>
            <person name="Won Y.J."/>
        </authorList>
    </citation>
    <scope>NUCLEOTIDE SEQUENCE [LARGE SCALE GENOMIC DNA]</scope>
    <source>
        <strain evidence="1">Wonlab-2016</strain>
    </source>
</reference>
<proteinExistence type="predicted"/>
<dbReference type="Gene3D" id="1.10.3520.10">
    <property type="entry name" value="Glycolipid transfer protein"/>
    <property type="match status" value="1"/>
</dbReference>
<accession>A0ABD0J6V1</accession>
<dbReference type="InterPro" id="IPR036497">
    <property type="entry name" value="GLTP_sf"/>
</dbReference>
<evidence type="ECO:0000313" key="1">
    <source>
        <dbReference type="EMBL" id="KAK7463296.1"/>
    </source>
</evidence>
<dbReference type="Proteomes" id="UP001519460">
    <property type="component" value="Unassembled WGS sequence"/>
</dbReference>
<gene>
    <name evidence="1" type="ORF">BaRGS_00038134</name>
</gene>
<protein>
    <submittedName>
        <fullName evidence="1">Uncharacterized protein</fullName>
    </submittedName>
</protein>
<evidence type="ECO:0000313" key="2">
    <source>
        <dbReference type="Proteomes" id="UP001519460"/>
    </source>
</evidence>
<organism evidence="1 2">
    <name type="scientific">Batillaria attramentaria</name>
    <dbReference type="NCBI Taxonomy" id="370345"/>
    <lineage>
        <taxon>Eukaryota</taxon>
        <taxon>Metazoa</taxon>
        <taxon>Spiralia</taxon>
        <taxon>Lophotrochozoa</taxon>
        <taxon>Mollusca</taxon>
        <taxon>Gastropoda</taxon>
        <taxon>Caenogastropoda</taxon>
        <taxon>Sorbeoconcha</taxon>
        <taxon>Cerithioidea</taxon>
        <taxon>Batillariidae</taxon>
        <taxon>Batillaria</taxon>
    </lineage>
</organism>
<dbReference type="AlphaFoldDB" id="A0ABD0J6V1"/>
<dbReference type="SUPFAM" id="SSF110004">
    <property type="entry name" value="Glycolipid transfer protein, GLTP"/>
    <property type="match status" value="1"/>
</dbReference>
<comment type="caution">
    <text evidence="1">The sequence shown here is derived from an EMBL/GenBank/DDBJ whole genome shotgun (WGS) entry which is preliminary data.</text>
</comment>
<dbReference type="EMBL" id="JACVVK020000601">
    <property type="protein sequence ID" value="KAK7463296.1"/>
    <property type="molecule type" value="Genomic_DNA"/>
</dbReference>
<name>A0ABD0J6V1_9CAEN</name>
<keyword evidence="2" id="KW-1185">Reference proteome</keyword>
<sequence length="201" mass="22576">MASARETLSDHRVRFDLDRFCSLTLACLYCADDGDLVISPVAELWEEICRFVEAVAPLTKPLVVYIKEKIDATTGKHDLMEADAFRTLRNLKLRGMQGMEILHTGLGFIVLSFEILRIELTKEDSDDVDLVSEISAACEQTLGQNPWLVHQIKLAVNQAPSRGEFFEKLGTTEQHFLSILEGLTETLNSLYCIEDGLISVR</sequence>